<evidence type="ECO:0000256" key="1">
    <source>
        <dbReference type="PROSITE-ProRule" id="PRU00339"/>
    </source>
</evidence>
<dbReference type="SMART" id="SM00028">
    <property type="entry name" value="TPR"/>
    <property type="match status" value="2"/>
</dbReference>
<dbReference type="Pfam" id="PF13432">
    <property type="entry name" value="TPR_16"/>
    <property type="match status" value="1"/>
</dbReference>
<feature type="repeat" description="TPR" evidence="1">
    <location>
        <begin position="96"/>
        <end position="129"/>
    </location>
</feature>
<dbReference type="SUPFAM" id="SSF48452">
    <property type="entry name" value="TPR-like"/>
    <property type="match status" value="1"/>
</dbReference>
<name>A0A1F4T806_UNCSA</name>
<dbReference type="EMBL" id="MEUG01000001">
    <property type="protein sequence ID" value="OGC28670.1"/>
    <property type="molecule type" value="Genomic_DNA"/>
</dbReference>
<evidence type="ECO:0000256" key="2">
    <source>
        <dbReference type="SAM" id="MobiDB-lite"/>
    </source>
</evidence>
<feature type="region of interest" description="Disordered" evidence="2">
    <location>
        <begin position="144"/>
        <end position="213"/>
    </location>
</feature>
<dbReference type="InterPro" id="IPR019734">
    <property type="entry name" value="TPR_rpt"/>
</dbReference>
<evidence type="ECO:0000313" key="3">
    <source>
        <dbReference type="EMBL" id="OGC28670.1"/>
    </source>
</evidence>
<reference evidence="3 4" key="1">
    <citation type="journal article" date="2016" name="Nat. Commun.">
        <title>Thousands of microbial genomes shed light on interconnected biogeochemical processes in an aquifer system.</title>
        <authorList>
            <person name="Anantharaman K."/>
            <person name="Brown C.T."/>
            <person name="Hug L.A."/>
            <person name="Sharon I."/>
            <person name="Castelle C.J."/>
            <person name="Probst A.J."/>
            <person name="Thomas B.C."/>
            <person name="Singh A."/>
            <person name="Wilkins M.J."/>
            <person name="Karaoz U."/>
            <person name="Brodie E.L."/>
            <person name="Williams K.H."/>
            <person name="Hubbard S.S."/>
            <person name="Banfield J.F."/>
        </authorList>
    </citation>
    <scope>NUCLEOTIDE SEQUENCE [LARGE SCALE GENOMIC DNA]</scope>
</reference>
<sequence>MKKRIIFITITAYYLSLITAVHALPFESRLNKGNGFYDRGLFDRAQNVYESILARKKDPLAKYNLGNALYRQGKYAESEKIFETVSGEAADKGLVHKALYNKGNAQFRQENYEGAVNSYEQALKFKDKDQDTLYNLALAKKLLKMPKNQRPKQNKQKQQQQKKPQQKQPQSEPQKKNGLNKQDAERILQGLGNNEKHQGKRKNGKGAGSGEDW</sequence>
<dbReference type="AlphaFoldDB" id="A0A1F4T806"/>
<comment type="caution">
    <text evidence="3">The sequence shown here is derived from an EMBL/GenBank/DDBJ whole genome shotgun (WGS) entry which is preliminary data.</text>
</comment>
<dbReference type="Gene3D" id="1.25.40.10">
    <property type="entry name" value="Tetratricopeptide repeat domain"/>
    <property type="match status" value="2"/>
</dbReference>
<accession>A0A1F4T806</accession>
<evidence type="ECO:0000313" key="4">
    <source>
        <dbReference type="Proteomes" id="UP000178602"/>
    </source>
</evidence>
<keyword evidence="1" id="KW-0802">TPR repeat</keyword>
<organism evidence="3 4">
    <name type="scientific">candidate division WOR-1 bacterium RIFOXYC12_FULL_54_18</name>
    <dbReference type="NCBI Taxonomy" id="1802584"/>
    <lineage>
        <taxon>Bacteria</taxon>
        <taxon>Bacillati</taxon>
        <taxon>Saganbacteria</taxon>
    </lineage>
</organism>
<feature type="compositionally biased region" description="Low complexity" evidence="2">
    <location>
        <begin position="156"/>
        <end position="172"/>
    </location>
</feature>
<gene>
    <name evidence="3" type="ORF">A3K49_06920</name>
</gene>
<protein>
    <submittedName>
        <fullName evidence="3">Uncharacterized protein</fullName>
    </submittedName>
</protein>
<proteinExistence type="predicted"/>
<dbReference type="PROSITE" id="PS50005">
    <property type="entry name" value="TPR"/>
    <property type="match status" value="1"/>
</dbReference>
<feature type="compositionally biased region" description="Basic residues" evidence="2">
    <location>
        <begin position="144"/>
        <end position="155"/>
    </location>
</feature>
<dbReference type="Pfam" id="PF00515">
    <property type="entry name" value="TPR_1"/>
    <property type="match status" value="1"/>
</dbReference>
<dbReference type="InterPro" id="IPR011990">
    <property type="entry name" value="TPR-like_helical_dom_sf"/>
</dbReference>
<dbReference type="Proteomes" id="UP000178602">
    <property type="component" value="Unassembled WGS sequence"/>
</dbReference>